<organism evidence="2 3">
    <name type="scientific">Cellvibrio polysaccharolyticus</name>
    <dbReference type="NCBI Taxonomy" id="2082724"/>
    <lineage>
        <taxon>Bacteria</taxon>
        <taxon>Pseudomonadati</taxon>
        <taxon>Pseudomonadota</taxon>
        <taxon>Gammaproteobacteria</taxon>
        <taxon>Cellvibrionales</taxon>
        <taxon>Cellvibrionaceae</taxon>
        <taxon>Cellvibrio</taxon>
    </lineage>
</organism>
<sequence>MNQMVKERDSSRKDRRDLKQEATKIANAIQQSGYSREESRAIRAGLQQGMEMWLRQQNERSRELDKRSKKTRELLRHAESVKEPGNLSQPLQPPVSAQRSVLPWLLLSGSWILFAAYYFSR</sequence>
<dbReference type="Pfam" id="PF11169">
    <property type="entry name" value="DUF2956"/>
    <property type="match status" value="1"/>
</dbReference>
<comment type="caution">
    <text evidence="2">The sequence shown here is derived from an EMBL/GenBank/DDBJ whole genome shotgun (WGS) entry which is preliminary data.</text>
</comment>
<evidence type="ECO:0000313" key="3">
    <source>
        <dbReference type="Proteomes" id="UP000652567"/>
    </source>
</evidence>
<dbReference type="InterPro" id="IPR021339">
    <property type="entry name" value="DUF2956"/>
</dbReference>
<keyword evidence="1" id="KW-0472">Membrane</keyword>
<dbReference type="RefSeq" id="WP_193909711.1">
    <property type="nucleotide sequence ID" value="NZ_PRDL01000001.1"/>
</dbReference>
<keyword evidence="1" id="KW-0812">Transmembrane</keyword>
<dbReference type="EMBL" id="PRDL01000001">
    <property type="protein sequence ID" value="MBE8717707.1"/>
    <property type="molecule type" value="Genomic_DNA"/>
</dbReference>
<dbReference type="AlphaFoldDB" id="A0A928V6S9"/>
<proteinExistence type="predicted"/>
<keyword evidence="3" id="KW-1185">Reference proteome</keyword>
<name>A0A928V6S9_9GAMM</name>
<feature type="transmembrane region" description="Helical" evidence="1">
    <location>
        <begin position="101"/>
        <end position="119"/>
    </location>
</feature>
<reference evidence="2" key="1">
    <citation type="submission" date="2018-07" db="EMBL/GenBank/DDBJ databases">
        <title>Genome assembly of strain Ka43.</title>
        <authorList>
            <person name="Kukolya J."/>
            <person name="Nagy I."/>
            <person name="Horvath B."/>
            <person name="Toth A."/>
        </authorList>
    </citation>
    <scope>NUCLEOTIDE SEQUENCE</scope>
    <source>
        <strain evidence="2">KB43</strain>
    </source>
</reference>
<keyword evidence="1" id="KW-1133">Transmembrane helix</keyword>
<accession>A0A928V6S9</accession>
<dbReference type="Proteomes" id="UP000652567">
    <property type="component" value="Unassembled WGS sequence"/>
</dbReference>
<gene>
    <name evidence="2" type="ORF">C4F51_10985</name>
</gene>
<evidence type="ECO:0000313" key="2">
    <source>
        <dbReference type="EMBL" id="MBE8717707.1"/>
    </source>
</evidence>
<protein>
    <submittedName>
        <fullName evidence="2">DUF2956 family protein</fullName>
    </submittedName>
</protein>
<evidence type="ECO:0000256" key="1">
    <source>
        <dbReference type="SAM" id="Phobius"/>
    </source>
</evidence>